<keyword evidence="10" id="KW-1185">Reference proteome</keyword>
<dbReference type="RefSeq" id="WP_137601117.1">
    <property type="nucleotide sequence ID" value="NZ_BJEB01000002.1"/>
</dbReference>
<dbReference type="KEGG" id="lnn:F0161_06895"/>
<feature type="binding site" evidence="8">
    <location>
        <position position="113"/>
    </location>
    <ligand>
        <name>5-amino-6-(D-ribitylamino)uracil</name>
        <dbReference type="ChEBI" id="CHEBI:15934"/>
    </ligand>
</feature>
<dbReference type="GO" id="GO:0005829">
    <property type="term" value="C:cytosol"/>
    <property type="evidence" value="ECO:0007669"/>
    <property type="project" value="TreeGrafter"/>
</dbReference>
<dbReference type="FunFam" id="3.40.50.960:FF:000001">
    <property type="entry name" value="6,7-dimethyl-8-ribityllumazine synthase"/>
    <property type="match status" value="1"/>
</dbReference>
<dbReference type="InterPro" id="IPR034964">
    <property type="entry name" value="LS"/>
</dbReference>
<dbReference type="EC" id="2.5.1.78" evidence="3 8"/>
<protein>
    <recommendedName>
        <fullName evidence="7 8">6,7-dimethyl-8-ribityllumazine synthase</fullName>
        <shortName evidence="8">DMRL synthase</shortName>
        <shortName evidence="8">LS</shortName>
        <shortName evidence="8">Lumazine synthase</shortName>
        <ecNumber evidence="3 8">2.5.1.78</ecNumber>
    </recommendedName>
</protein>
<keyword evidence="5 8" id="KW-0808">Transferase</keyword>
<dbReference type="GO" id="GO:0009349">
    <property type="term" value="C:riboflavin synthase complex"/>
    <property type="evidence" value="ECO:0007669"/>
    <property type="project" value="UniProtKB-UniRule"/>
</dbReference>
<dbReference type="UniPathway" id="UPA00275">
    <property type="reaction ID" value="UER00404"/>
</dbReference>
<dbReference type="AlphaFoldDB" id="A0A5P1X132"/>
<keyword evidence="4 8" id="KW-0686">Riboflavin biosynthesis</keyword>
<dbReference type="OrthoDB" id="9809709at2"/>
<dbReference type="Proteomes" id="UP000325295">
    <property type="component" value="Chromosome"/>
</dbReference>
<reference evidence="9 10" key="1">
    <citation type="submission" date="2019-09" db="EMBL/GenBank/DDBJ databases">
        <title>Complete Genome Sequence of Lactobacillus nenjiangensis SH-Y15, isolated from sauerkraut.</title>
        <authorList>
            <person name="Yang H."/>
        </authorList>
    </citation>
    <scope>NUCLEOTIDE SEQUENCE [LARGE SCALE GENOMIC DNA]</scope>
    <source>
        <strain evidence="9 10">SH-Y15</strain>
    </source>
</reference>
<dbReference type="NCBIfam" id="NF000812">
    <property type="entry name" value="PRK00061.1-4"/>
    <property type="match status" value="1"/>
</dbReference>
<feature type="binding site" evidence="8">
    <location>
        <begin position="80"/>
        <end position="82"/>
    </location>
    <ligand>
        <name>5-amino-6-(D-ribitylamino)uracil</name>
        <dbReference type="ChEBI" id="CHEBI:15934"/>
    </ligand>
</feature>
<evidence type="ECO:0000256" key="1">
    <source>
        <dbReference type="ARBA" id="ARBA00004917"/>
    </source>
</evidence>
<evidence type="ECO:0000256" key="7">
    <source>
        <dbReference type="ARBA" id="ARBA00072606"/>
    </source>
</evidence>
<accession>A0A5P1X132</accession>
<evidence type="ECO:0000256" key="4">
    <source>
        <dbReference type="ARBA" id="ARBA00022619"/>
    </source>
</evidence>
<feature type="active site" description="Proton donor" evidence="8">
    <location>
        <position position="88"/>
    </location>
</feature>
<dbReference type="InterPro" id="IPR002180">
    <property type="entry name" value="LS/RS"/>
</dbReference>
<comment type="catalytic activity">
    <reaction evidence="6 8">
        <text>(2S)-2-hydroxy-3-oxobutyl phosphate + 5-amino-6-(D-ribitylamino)uracil = 6,7-dimethyl-8-(1-D-ribityl)lumazine + phosphate + 2 H2O + H(+)</text>
        <dbReference type="Rhea" id="RHEA:26152"/>
        <dbReference type="ChEBI" id="CHEBI:15377"/>
        <dbReference type="ChEBI" id="CHEBI:15378"/>
        <dbReference type="ChEBI" id="CHEBI:15934"/>
        <dbReference type="ChEBI" id="CHEBI:43474"/>
        <dbReference type="ChEBI" id="CHEBI:58201"/>
        <dbReference type="ChEBI" id="CHEBI:58830"/>
        <dbReference type="EC" id="2.5.1.78"/>
    </reaction>
</comment>
<evidence type="ECO:0000256" key="3">
    <source>
        <dbReference type="ARBA" id="ARBA00012664"/>
    </source>
</evidence>
<evidence type="ECO:0000313" key="9">
    <source>
        <dbReference type="EMBL" id="QER67610.1"/>
    </source>
</evidence>
<dbReference type="HAMAP" id="MF_00178">
    <property type="entry name" value="Lumazine_synth"/>
    <property type="match status" value="1"/>
</dbReference>
<sequence>MTVYEGQFNDQNAKVAIVVARFNDFITSKLLAGAQDTLTRHGVNADQIDVYWVPGAFEIPFITKKVLATKKYDGIVTLGAVIRGATTHYDLVCNEVAKGVGQLSLNADVPVVFGVVTTESIEQAIDRAGAKSGNKGSDVAQSLLEMMSLNSLIK</sequence>
<evidence type="ECO:0000256" key="2">
    <source>
        <dbReference type="ARBA" id="ARBA00007424"/>
    </source>
</evidence>
<organism evidence="9 10">
    <name type="scientific">Paucilactobacillus nenjiangensis</name>
    <dbReference type="NCBI Taxonomy" id="1296540"/>
    <lineage>
        <taxon>Bacteria</taxon>
        <taxon>Bacillati</taxon>
        <taxon>Bacillota</taxon>
        <taxon>Bacilli</taxon>
        <taxon>Lactobacillales</taxon>
        <taxon>Lactobacillaceae</taxon>
        <taxon>Paucilactobacillus</taxon>
    </lineage>
</organism>
<name>A0A5P1X132_9LACO</name>
<feature type="binding site" evidence="8">
    <location>
        <begin position="56"/>
        <end position="58"/>
    </location>
    <ligand>
        <name>5-amino-6-(D-ribitylamino)uracil</name>
        <dbReference type="ChEBI" id="CHEBI:15934"/>
    </ligand>
</feature>
<proteinExistence type="inferred from homology"/>
<comment type="pathway">
    <text evidence="1 8">Cofactor biosynthesis; riboflavin biosynthesis; riboflavin from 2-hydroxy-3-oxobutyl phosphate and 5-amino-6-(D-ribitylamino)uracil: step 1/2.</text>
</comment>
<dbReference type="PANTHER" id="PTHR21058">
    <property type="entry name" value="6,7-DIMETHYL-8-RIBITYLLUMAZINE SYNTHASE DMRL SYNTHASE LUMAZINE SYNTHASE"/>
    <property type="match status" value="1"/>
</dbReference>
<feature type="binding site" evidence="8">
    <location>
        <begin position="85"/>
        <end position="86"/>
    </location>
    <ligand>
        <name>(2S)-2-hydroxy-3-oxobutyl phosphate</name>
        <dbReference type="ChEBI" id="CHEBI:58830"/>
    </ligand>
</feature>
<feature type="binding site" evidence="8">
    <location>
        <position position="127"/>
    </location>
    <ligand>
        <name>(2S)-2-hydroxy-3-oxobutyl phosphate</name>
        <dbReference type="ChEBI" id="CHEBI:58830"/>
    </ligand>
</feature>
<gene>
    <name evidence="8" type="primary">ribH</name>
    <name evidence="9" type="ORF">F0161_06895</name>
</gene>
<dbReference type="CDD" id="cd09209">
    <property type="entry name" value="Lumazine_synthase-I"/>
    <property type="match status" value="1"/>
</dbReference>
<dbReference type="GO" id="GO:0009231">
    <property type="term" value="P:riboflavin biosynthetic process"/>
    <property type="evidence" value="ECO:0007669"/>
    <property type="project" value="UniProtKB-UniRule"/>
</dbReference>
<dbReference type="NCBIfam" id="TIGR00114">
    <property type="entry name" value="lumazine-synth"/>
    <property type="match status" value="1"/>
</dbReference>
<feature type="binding site" evidence="8">
    <location>
        <position position="22"/>
    </location>
    <ligand>
        <name>5-amino-6-(D-ribitylamino)uracil</name>
        <dbReference type="ChEBI" id="CHEBI:15934"/>
    </ligand>
</feature>
<dbReference type="PANTHER" id="PTHR21058:SF0">
    <property type="entry name" value="6,7-DIMETHYL-8-RIBITYLLUMAZINE SYNTHASE"/>
    <property type="match status" value="1"/>
</dbReference>
<dbReference type="InterPro" id="IPR036467">
    <property type="entry name" value="LS/RS_sf"/>
</dbReference>
<evidence type="ECO:0000256" key="8">
    <source>
        <dbReference type="HAMAP-Rule" id="MF_00178"/>
    </source>
</evidence>
<evidence type="ECO:0000313" key="10">
    <source>
        <dbReference type="Proteomes" id="UP000325295"/>
    </source>
</evidence>
<comment type="similarity">
    <text evidence="2 8">Belongs to the DMRL synthase family.</text>
</comment>
<dbReference type="SUPFAM" id="SSF52121">
    <property type="entry name" value="Lumazine synthase"/>
    <property type="match status" value="1"/>
</dbReference>
<evidence type="ECO:0000256" key="5">
    <source>
        <dbReference type="ARBA" id="ARBA00022679"/>
    </source>
</evidence>
<evidence type="ECO:0000256" key="6">
    <source>
        <dbReference type="ARBA" id="ARBA00048785"/>
    </source>
</evidence>
<dbReference type="Pfam" id="PF00885">
    <property type="entry name" value="DMRL_synthase"/>
    <property type="match status" value="1"/>
</dbReference>
<dbReference type="Gene3D" id="3.40.50.960">
    <property type="entry name" value="Lumazine/riboflavin synthase"/>
    <property type="match status" value="1"/>
</dbReference>
<comment type="function">
    <text evidence="8">Catalyzes the formation of 6,7-dimethyl-8-ribityllumazine by condensation of 5-amino-6-(D-ribitylamino)uracil with 3,4-dihydroxy-2-butanone 4-phosphate. This is the penultimate step in the biosynthesis of riboflavin.</text>
</comment>
<dbReference type="EMBL" id="CP043939">
    <property type="protein sequence ID" value="QER67610.1"/>
    <property type="molecule type" value="Genomic_DNA"/>
</dbReference>
<dbReference type="GO" id="GO:0000906">
    <property type="term" value="F:6,7-dimethyl-8-ribityllumazine synthase activity"/>
    <property type="evidence" value="ECO:0007669"/>
    <property type="project" value="UniProtKB-UniRule"/>
</dbReference>